<evidence type="ECO:0000256" key="7">
    <source>
        <dbReference type="ARBA" id="ARBA00022833"/>
    </source>
</evidence>
<evidence type="ECO:0000259" key="14">
    <source>
        <dbReference type="PROSITE" id="PS50199"/>
    </source>
</evidence>
<keyword evidence="18" id="KW-1185">Reference proteome</keyword>
<evidence type="ECO:0000256" key="8">
    <source>
        <dbReference type="ARBA" id="ARBA00022840"/>
    </source>
</evidence>
<feature type="region of interest" description="Disordered" evidence="12">
    <location>
        <begin position="454"/>
        <end position="487"/>
    </location>
</feature>
<evidence type="ECO:0000259" key="16">
    <source>
        <dbReference type="PROSITE" id="PS51827"/>
    </source>
</evidence>
<dbReference type="FunFam" id="3.30.1370.50:FF:000002">
    <property type="entry name" value="Immunoglobulin mu DNA-binding protein 2"/>
    <property type="match status" value="1"/>
</dbReference>
<evidence type="ECO:0000256" key="5">
    <source>
        <dbReference type="ARBA" id="ARBA00022801"/>
    </source>
</evidence>
<evidence type="ECO:0000256" key="1">
    <source>
        <dbReference type="ARBA" id="ARBA00004123"/>
    </source>
</evidence>
<evidence type="ECO:0000256" key="9">
    <source>
        <dbReference type="ARBA" id="ARBA00022884"/>
    </source>
</evidence>
<evidence type="ECO:0000256" key="3">
    <source>
        <dbReference type="ARBA" id="ARBA00022741"/>
    </source>
</evidence>
<dbReference type="SUPFAM" id="SSF82708">
    <property type="entry name" value="R3H domain"/>
    <property type="match status" value="1"/>
</dbReference>
<keyword evidence="5" id="KW-0378">Hydrolase</keyword>
<evidence type="ECO:0000256" key="2">
    <source>
        <dbReference type="ARBA" id="ARBA00022723"/>
    </source>
</evidence>
<dbReference type="SMART" id="SM00443">
    <property type="entry name" value="G_patch"/>
    <property type="match status" value="1"/>
</dbReference>
<feature type="region of interest" description="Disordered" evidence="12">
    <location>
        <begin position="222"/>
        <end position="251"/>
    </location>
</feature>
<organism evidence="17 18">
    <name type="scientific">Prymnesium parvum</name>
    <name type="common">Toxic golden alga</name>
    <dbReference type="NCBI Taxonomy" id="97485"/>
    <lineage>
        <taxon>Eukaryota</taxon>
        <taxon>Haptista</taxon>
        <taxon>Haptophyta</taxon>
        <taxon>Prymnesiophyceae</taxon>
        <taxon>Prymnesiales</taxon>
        <taxon>Prymnesiaceae</taxon>
        <taxon>Prymnesium</taxon>
    </lineage>
</organism>
<dbReference type="InterPro" id="IPR036867">
    <property type="entry name" value="R3H_dom_sf"/>
</dbReference>
<feature type="compositionally biased region" description="Low complexity" evidence="12">
    <location>
        <begin position="229"/>
        <end position="238"/>
    </location>
</feature>
<feature type="region of interest" description="Disordered" evidence="12">
    <location>
        <begin position="137"/>
        <end position="178"/>
    </location>
</feature>
<feature type="region of interest" description="Disordered" evidence="12">
    <location>
        <begin position="1"/>
        <end position="120"/>
    </location>
</feature>
<dbReference type="GO" id="GO:0003723">
    <property type="term" value="F:RNA binding"/>
    <property type="evidence" value="ECO:0007669"/>
    <property type="project" value="UniProtKB-KW"/>
</dbReference>
<dbReference type="PROSITE" id="PS50199">
    <property type="entry name" value="ZF_RANBP2_2"/>
    <property type="match status" value="1"/>
</dbReference>
<gene>
    <name evidence="17" type="ORF">AB1Y20_002852</name>
</gene>
<dbReference type="AlphaFoldDB" id="A0AB34J9S8"/>
<dbReference type="Pfam" id="PF11952">
    <property type="entry name" value="XTBD"/>
    <property type="match status" value="1"/>
</dbReference>
<keyword evidence="2" id="KW-0479">Metal-binding</keyword>
<dbReference type="PANTHER" id="PTHR48125:SF12">
    <property type="entry name" value="AT HOOK TRANSCRIPTION FACTOR FAMILY-RELATED"/>
    <property type="match status" value="1"/>
</dbReference>
<evidence type="ECO:0000256" key="11">
    <source>
        <dbReference type="PROSITE-ProRule" id="PRU00322"/>
    </source>
</evidence>
<keyword evidence="7" id="KW-0862">Zinc</keyword>
<dbReference type="GO" id="GO:0008270">
    <property type="term" value="F:zinc ion binding"/>
    <property type="evidence" value="ECO:0007669"/>
    <property type="project" value="UniProtKB-KW"/>
</dbReference>
<evidence type="ECO:0000259" key="13">
    <source>
        <dbReference type="PROSITE" id="PS50174"/>
    </source>
</evidence>
<feature type="compositionally biased region" description="Low complexity" evidence="12">
    <location>
        <begin position="467"/>
        <end position="478"/>
    </location>
</feature>
<keyword evidence="4 11" id="KW-0863">Zinc-finger</keyword>
<dbReference type="Pfam" id="PF01424">
    <property type="entry name" value="R3H"/>
    <property type="match status" value="1"/>
</dbReference>
<feature type="domain" description="XRN2-binding (XTBD)" evidence="16">
    <location>
        <begin position="667"/>
        <end position="754"/>
    </location>
</feature>
<dbReference type="Gene3D" id="3.30.1370.50">
    <property type="entry name" value="R3H-like domain"/>
    <property type="match status" value="1"/>
</dbReference>
<dbReference type="PROSITE" id="PS50174">
    <property type="entry name" value="G_PATCH"/>
    <property type="match status" value="1"/>
</dbReference>
<dbReference type="PROSITE" id="PS51061">
    <property type="entry name" value="R3H"/>
    <property type="match status" value="1"/>
</dbReference>
<dbReference type="GO" id="GO:0016787">
    <property type="term" value="F:hydrolase activity"/>
    <property type="evidence" value="ECO:0007669"/>
    <property type="project" value="UniProtKB-KW"/>
</dbReference>
<dbReference type="Pfam" id="PF01585">
    <property type="entry name" value="G-patch"/>
    <property type="match status" value="1"/>
</dbReference>
<keyword evidence="3" id="KW-0547">Nucleotide-binding</keyword>
<dbReference type="SUPFAM" id="SSF90209">
    <property type="entry name" value="Ran binding protein zinc finger-like"/>
    <property type="match status" value="1"/>
</dbReference>
<evidence type="ECO:0000313" key="17">
    <source>
        <dbReference type="EMBL" id="KAL1518564.1"/>
    </source>
</evidence>
<proteinExistence type="predicted"/>
<dbReference type="PANTHER" id="PTHR48125">
    <property type="entry name" value="LP07818P1"/>
    <property type="match status" value="1"/>
</dbReference>
<dbReference type="InterPro" id="IPR001374">
    <property type="entry name" value="R3H_dom"/>
</dbReference>
<evidence type="ECO:0000259" key="15">
    <source>
        <dbReference type="PROSITE" id="PS51061"/>
    </source>
</evidence>
<feature type="compositionally biased region" description="Pro residues" evidence="12">
    <location>
        <begin position="48"/>
        <end position="57"/>
    </location>
</feature>
<dbReference type="GO" id="GO:0003677">
    <property type="term" value="F:DNA binding"/>
    <property type="evidence" value="ECO:0007669"/>
    <property type="project" value="UniProtKB-ARBA"/>
</dbReference>
<sequence length="754" mass="80054">MEPPPPSALPRPSFSARNPRAVPDASRPVRSAQCAPVLALPRDARQPPSQPHPPPPHLAARVNSSPSAPPPPAPTQASFHTAPPPTARRGRSAPEPPRCGGQKVRGAAAHGKPGDWSCPRCDARVFASKGACFKCGLAKPRAPAKGRDALRGATPRGNQAKQPKARRGPALPRPSMADNGVEYSGPLINFIRSCNAEESDNDEEEEEVEDSSAWGLAEEFESSARVAPLEEQPQTLEPESGKKQKSSGLDGVASADRIGRASLLLHNKRAAAGTALDGSQSIGFSILQRMGWHEGDGLGKNNEGHLLPVAVRSVARVEGVGLGCTDLPDAQVLALNVEQLILEFVANPNSPNELPFDPDLSKADRVLVHELARKHNLGHRSKGKGDSRFITVFKQARGPVSEADIEQQYEQVQAMGYSHQNRGMGLGFSGRSHDIRPPKALLELARIEMKALPKAPQAKQRAQDTIGAPAAAPPSAGASGSGGGAPAPLQQWANVLHAFSSQYSPTDHSARQCLGKPAVFPSAGSHPRAWAAVPRAAAASEWIQVGFRTAVFPSAVVVLETFTPGAVVQIRGAHVGPAGLKSAAWRVLWQRPECSSSAAASGDGTEAAASRAFAPTLLPAASDELVNAVEVELSTQGWDDTTWTEIDAIRLDGYTGDQGSSLVTKRPDLVKQRWETDRQHESRVRFAIAKFGESPPVDETAKLRQAALSMVYSNMKLMGCRYPQQVEEQVGLAQNEAASGYAVDGQLASSKVCR</sequence>
<dbReference type="InterPro" id="IPR001876">
    <property type="entry name" value="Znf_RanBP2"/>
</dbReference>
<comment type="caution">
    <text evidence="17">The sequence shown here is derived from an EMBL/GenBank/DDBJ whole genome shotgun (WGS) entry which is preliminary data.</text>
</comment>
<evidence type="ECO:0000256" key="4">
    <source>
        <dbReference type="ARBA" id="ARBA00022771"/>
    </source>
</evidence>
<feature type="domain" description="R3H" evidence="15">
    <location>
        <begin position="331"/>
        <end position="396"/>
    </location>
</feature>
<keyword evidence="8" id="KW-0067">ATP-binding</keyword>
<accession>A0AB34J9S8</accession>
<name>A0AB34J9S8_PRYPA</name>
<dbReference type="PROSITE" id="PS51827">
    <property type="entry name" value="XTBD"/>
    <property type="match status" value="1"/>
</dbReference>
<dbReference type="Gene3D" id="4.10.1060.10">
    <property type="entry name" value="Zinc finger, RanBP2-type"/>
    <property type="match status" value="1"/>
</dbReference>
<protein>
    <submittedName>
        <fullName evidence="17">Uncharacterized protein</fullName>
    </submittedName>
</protein>
<keyword evidence="10" id="KW-0539">Nucleus</keyword>
<evidence type="ECO:0000256" key="12">
    <source>
        <dbReference type="SAM" id="MobiDB-lite"/>
    </source>
</evidence>
<keyword evidence="9" id="KW-0694">RNA-binding</keyword>
<dbReference type="EMBL" id="JBGBPQ010000010">
    <property type="protein sequence ID" value="KAL1518564.1"/>
    <property type="molecule type" value="Genomic_DNA"/>
</dbReference>
<dbReference type="InterPro" id="IPR036443">
    <property type="entry name" value="Znf_RanBP2_sf"/>
</dbReference>
<comment type="subcellular location">
    <subcellularLocation>
        <location evidence="1">Nucleus</location>
    </subcellularLocation>
</comment>
<evidence type="ECO:0000313" key="18">
    <source>
        <dbReference type="Proteomes" id="UP001515480"/>
    </source>
</evidence>
<dbReference type="InterPro" id="IPR021859">
    <property type="entry name" value="XTBD"/>
</dbReference>
<reference evidence="17 18" key="1">
    <citation type="journal article" date="2024" name="Science">
        <title>Giant polyketide synthase enzymes in the biosynthesis of giant marine polyether toxins.</title>
        <authorList>
            <person name="Fallon T.R."/>
            <person name="Shende V.V."/>
            <person name="Wierzbicki I.H."/>
            <person name="Pendleton A.L."/>
            <person name="Watervoot N.F."/>
            <person name="Auber R.P."/>
            <person name="Gonzalez D.J."/>
            <person name="Wisecaver J.H."/>
            <person name="Moore B.S."/>
        </authorList>
    </citation>
    <scope>NUCLEOTIDE SEQUENCE [LARGE SCALE GENOMIC DNA]</scope>
    <source>
        <strain evidence="17 18">12B1</strain>
    </source>
</reference>
<evidence type="ECO:0000256" key="10">
    <source>
        <dbReference type="ARBA" id="ARBA00023242"/>
    </source>
</evidence>
<evidence type="ECO:0000256" key="6">
    <source>
        <dbReference type="ARBA" id="ARBA00022806"/>
    </source>
</evidence>
<dbReference type="GO" id="GO:0005634">
    <property type="term" value="C:nucleus"/>
    <property type="evidence" value="ECO:0007669"/>
    <property type="project" value="UniProtKB-SubCell"/>
</dbReference>
<dbReference type="InterPro" id="IPR000467">
    <property type="entry name" value="G_patch_dom"/>
</dbReference>
<feature type="domain" description="RanBP2-type" evidence="14">
    <location>
        <begin position="112"/>
        <end position="141"/>
    </location>
</feature>
<dbReference type="SMART" id="SM00393">
    <property type="entry name" value="R3H"/>
    <property type="match status" value="1"/>
</dbReference>
<keyword evidence="6" id="KW-0347">Helicase</keyword>
<dbReference type="GO" id="GO:0005524">
    <property type="term" value="F:ATP binding"/>
    <property type="evidence" value="ECO:0007669"/>
    <property type="project" value="UniProtKB-KW"/>
</dbReference>
<dbReference type="GO" id="GO:0004386">
    <property type="term" value="F:helicase activity"/>
    <property type="evidence" value="ECO:0007669"/>
    <property type="project" value="UniProtKB-KW"/>
</dbReference>
<dbReference type="Proteomes" id="UP001515480">
    <property type="component" value="Unassembled WGS sequence"/>
</dbReference>
<feature type="domain" description="G-patch" evidence="13">
    <location>
        <begin position="279"/>
        <end position="325"/>
    </location>
</feature>